<organism evidence="1 2">
    <name type="scientific">Caenorhabditis nigoni</name>
    <dbReference type="NCBI Taxonomy" id="1611254"/>
    <lineage>
        <taxon>Eukaryota</taxon>
        <taxon>Metazoa</taxon>
        <taxon>Ecdysozoa</taxon>
        <taxon>Nematoda</taxon>
        <taxon>Chromadorea</taxon>
        <taxon>Rhabditida</taxon>
        <taxon>Rhabditina</taxon>
        <taxon>Rhabditomorpha</taxon>
        <taxon>Rhabditoidea</taxon>
        <taxon>Rhabditidae</taxon>
        <taxon>Peloderinae</taxon>
        <taxon>Caenorhabditis</taxon>
    </lineage>
</organism>
<keyword evidence="2" id="KW-1185">Reference proteome</keyword>
<gene>
    <name evidence="1" type="primary">Cnig_chr_I.g1470</name>
    <name evidence="1" type="ORF">B9Z55_001470</name>
</gene>
<protein>
    <submittedName>
        <fullName evidence="1">Uncharacterized protein</fullName>
    </submittedName>
</protein>
<reference evidence="2" key="1">
    <citation type="submission" date="2017-10" db="EMBL/GenBank/DDBJ databases">
        <title>Rapid genome shrinkage in a self-fertile nematode reveals novel sperm competition proteins.</title>
        <authorList>
            <person name="Yin D."/>
            <person name="Schwarz E.M."/>
            <person name="Thomas C.G."/>
            <person name="Felde R.L."/>
            <person name="Korf I.F."/>
            <person name="Cutter A.D."/>
            <person name="Schartner C.M."/>
            <person name="Ralston E.J."/>
            <person name="Meyer B.J."/>
            <person name="Haag E.S."/>
        </authorList>
    </citation>
    <scope>NUCLEOTIDE SEQUENCE [LARGE SCALE GENOMIC DNA]</scope>
    <source>
        <strain evidence="2">JU1422</strain>
    </source>
</reference>
<evidence type="ECO:0000313" key="1">
    <source>
        <dbReference type="EMBL" id="PIC50650.1"/>
    </source>
</evidence>
<dbReference type="Proteomes" id="UP000230233">
    <property type="component" value="Chromosome I"/>
</dbReference>
<comment type="caution">
    <text evidence="1">The sequence shown here is derived from an EMBL/GenBank/DDBJ whole genome shotgun (WGS) entry which is preliminary data.</text>
</comment>
<dbReference type="EMBL" id="PDUG01000001">
    <property type="protein sequence ID" value="PIC50650.1"/>
    <property type="molecule type" value="Genomic_DNA"/>
</dbReference>
<proteinExistence type="predicted"/>
<accession>A0A2G5VG22</accession>
<dbReference type="AlphaFoldDB" id="A0A2G5VG22"/>
<evidence type="ECO:0000313" key="2">
    <source>
        <dbReference type="Proteomes" id="UP000230233"/>
    </source>
</evidence>
<sequence>MESTMSAKSASQIFWIRKNEYRIGLQLRNLRNLQCLRCLRFLRFLRLLRCLRCRPGSDFQDNKKTGCNEVSSF</sequence>
<name>A0A2G5VG22_9PELO</name>